<dbReference type="EMBL" id="JYDQ01000176">
    <property type="protein sequence ID" value="KRY12028.1"/>
    <property type="molecule type" value="Genomic_DNA"/>
</dbReference>
<sequence length="155" mass="17988">MAGRGISMMRELLVIDLIVSSAKYPEPYSLKLRTKNDSVQRLNILKGNTRRCYNSIAEVSTSDHCQFPIEQICFMESQSLVNYFLHNCSELQELLTCCYCFAKKYSSAKMQKSAKKLTYGKLGLCMLFIERQSLWLKHSQYKCMEKARILLCLKE</sequence>
<gene>
    <name evidence="1" type="ORF">T12_290</name>
</gene>
<accession>A0A0V0ZID9</accession>
<evidence type="ECO:0000313" key="2">
    <source>
        <dbReference type="Proteomes" id="UP000054783"/>
    </source>
</evidence>
<evidence type="ECO:0000313" key="1">
    <source>
        <dbReference type="EMBL" id="KRY12028.1"/>
    </source>
</evidence>
<reference evidence="1 2" key="1">
    <citation type="submission" date="2015-01" db="EMBL/GenBank/DDBJ databases">
        <title>Evolution of Trichinella species and genotypes.</title>
        <authorList>
            <person name="Korhonen P.K."/>
            <person name="Edoardo P."/>
            <person name="Giuseppe L.R."/>
            <person name="Gasser R.B."/>
        </authorList>
    </citation>
    <scope>NUCLEOTIDE SEQUENCE [LARGE SCALE GENOMIC DNA]</scope>
    <source>
        <strain evidence="1">ISS2496</strain>
    </source>
</reference>
<organism evidence="1 2">
    <name type="scientific">Trichinella patagoniensis</name>
    <dbReference type="NCBI Taxonomy" id="990121"/>
    <lineage>
        <taxon>Eukaryota</taxon>
        <taxon>Metazoa</taxon>
        <taxon>Ecdysozoa</taxon>
        <taxon>Nematoda</taxon>
        <taxon>Enoplea</taxon>
        <taxon>Dorylaimia</taxon>
        <taxon>Trichinellida</taxon>
        <taxon>Trichinellidae</taxon>
        <taxon>Trichinella</taxon>
    </lineage>
</organism>
<comment type="caution">
    <text evidence="1">The sequence shown here is derived from an EMBL/GenBank/DDBJ whole genome shotgun (WGS) entry which is preliminary data.</text>
</comment>
<name>A0A0V0ZID9_9BILA</name>
<dbReference type="Proteomes" id="UP000054783">
    <property type="component" value="Unassembled WGS sequence"/>
</dbReference>
<dbReference type="AlphaFoldDB" id="A0A0V0ZID9"/>
<proteinExistence type="predicted"/>
<keyword evidence="2" id="KW-1185">Reference proteome</keyword>
<protein>
    <submittedName>
        <fullName evidence="1">Uncharacterized protein</fullName>
    </submittedName>
</protein>